<dbReference type="Pfam" id="PF05075">
    <property type="entry name" value="DUF684"/>
    <property type="match status" value="1"/>
</dbReference>
<dbReference type="eggNOG" id="ENOG502TK1G">
    <property type="taxonomic scope" value="Eukaryota"/>
</dbReference>
<dbReference type="InParanoid" id="E3NE54"/>
<protein>
    <submittedName>
        <fullName evidence="1">Uncharacterized protein</fullName>
    </submittedName>
</protein>
<evidence type="ECO:0000313" key="1">
    <source>
        <dbReference type="EMBL" id="EFO94287.1"/>
    </source>
</evidence>
<accession>E3NE54</accession>
<dbReference type="Proteomes" id="UP000008281">
    <property type="component" value="Unassembled WGS sequence"/>
</dbReference>
<evidence type="ECO:0000313" key="2">
    <source>
        <dbReference type="Proteomes" id="UP000008281"/>
    </source>
</evidence>
<gene>
    <name evidence="1" type="ORF">CRE_03457</name>
</gene>
<keyword evidence="2" id="KW-1185">Reference proteome</keyword>
<dbReference type="PANTHER" id="PTHR31464:SF3">
    <property type="entry name" value="AAA DOMAIN-CONTAINING PROTEIN-RELATED"/>
    <property type="match status" value="1"/>
</dbReference>
<dbReference type="EMBL" id="DS268617">
    <property type="protein sequence ID" value="EFO94287.1"/>
    <property type="molecule type" value="Genomic_DNA"/>
</dbReference>
<organism evidence="2">
    <name type="scientific">Caenorhabditis remanei</name>
    <name type="common">Caenorhabditis vulgaris</name>
    <dbReference type="NCBI Taxonomy" id="31234"/>
    <lineage>
        <taxon>Eukaryota</taxon>
        <taxon>Metazoa</taxon>
        <taxon>Ecdysozoa</taxon>
        <taxon>Nematoda</taxon>
        <taxon>Chromadorea</taxon>
        <taxon>Rhabditida</taxon>
        <taxon>Rhabditina</taxon>
        <taxon>Rhabditomorpha</taxon>
        <taxon>Rhabditoidea</taxon>
        <taxon>Rhabditidae</taxon>
        <taxon>Peloderinae</taxon>
        <taxon>Caenorhabditis</taxon>
    </lineage>
</organism>
<dbReference type="PANTHER" id="PTHR31464">
    <property type="entry name" value="PROTEIN CBG01266"/>
    <property type="match status" value="1"/>
</dbReference>
<reference evidence="1" key="1">
    <citation type="submission" date="2007-07" db="EMBL/GenBank/DDBJ databases">
        <title>PCAP assembly of the Caenorhabditis remanei genome.</title>
        <authorList>
            <consortium name="The Caenorhabditis remanei Sequencing Consortium"/>
            <person name="Wilson R.K."/>
        </authorList>
    </citation>
    <scope>NUCLEOTIDE SEQUENCE [LARGE SCALE GENOMIC DNA]</scope>
    <source>
        <strain evidence="1">PB4641</strain>
    </source>
</reference>
<dbReference type="HOGENOM" id="CLU_1596000_0_0_1"/>
<dbReference type="OMA" id="ETAPLEC"/>
<dbReference type="OrthoDB" id="5899313at2759"/>
<sequence>MADTVYAVIDIIDECLANGIFDYQKVSEGVDNIVALNQQMEGHFNQLSEIMGEDNDMYNEITQNVTNLLSAVATNLGDPGQESFGNLMSIIEETAPLECAYQLEYLLEQESLNPILVNQSEVDPQPILEGIYTQLLFVEAYLNGLIYDENMYGPEKIMDMVEEFQEDVEKWNN</sequence>
<dbReference type="InterPro" id="IPR007767">
    <property type="entry name" value="DUF684"/>
</dbReference>
<proteinExistence type="predicted"/>
<dbReference type="AlphaFoldDB" id="E3NE54"/>
<name>E3NE54_CAERE</name>